<organism evidence="1">
    <name type="scientific">marine metagenome</name>
    <dbReference type="NCBI Taxonomy" id="408172"/>
    <lineage>
        <taxon>unclassified sequences</taxon>
        <taxon>metagenomes</taxon>
        <taxon>ecological metagenomes</taxon>
    </lineage>
</organism>
<name>A0A382P0Q2_9ZZZZ</name>
<evidence type="ECO:0000313" key="1">
    <source>
        <dbReference type="EMBL" id="SVC65411.1"/>
    </source>
</evidence>
<reference evidence="1" key="1">
    <citation type="submission" date="2018-05" db="EMBL/GenBank/DDBJ databases">
        <authorList>
            <person name="Lanie J.A."/>
            <person name="Ng W.-L."/>
            <person name="Kazmierczak K.M."/>
            <person name="Andrzejewski T.M."/>
            <person name="Davidsen T.M."/>
            <person name="Wayne K.J."/>
            <person name="Tettelin H."/>
            <person name="Glass J.I."/>
            <person name="Rusch D."/>
            <person name="Podicherti R."/>
            <person name="Tsui H.-C.T."/>
            <person name="Winkler M.E."/>
        </authorList>
    </citation>
    <scope>NUCLEOTIDE SEQUENCE</scope>
</reference>
<dbReference type="AlphaFoldDB" id="A0A382P0Q2"/>
<dbReference type="NCBIfam" id="TIGR04256">
    <property type="entry name" value="GxxExxY"/>
    <property type="match status" value="1"/>
</dbReference>
<gene>
    <name evidence="1" type="ORF">METZ01_LOCUS318265</name>
</gene>
<evidence type="ECO:0008006" key="2">
    <source>
        <dbReference type="Google" id="ProtNLM"/>
    </source>
</evidence>
<dbReference type="EMBL" id="UINC01103209">
    <property type="protein sequence ID" value="SVC65411.1"/>
    <property type="molecule type" value="Genomic_DNA"/>
</dbReference>
<dbReference type="Pfam" id="PF13366">
    <property type="entry name" value="PDDEXK_3"/>
    <property type="match status" value="1"/>
</dbReference>
<accession>A0A382P0Q2</accession>
<proteinExistence type="predicted"/>
<dbReference type="InterPro" id="IPR026350">
    <property type="entry name" value="GxxExxY"/>
</dbReference>
<sequence length="126" mass="14144">MLHQELTKTIIGCAYTVHNTLGAGFLEKVYEQALMLELKASGLVVESQVPLSVTYRDHIVGEYYADLIVEGKVICELKAVDVLKKAHEVQLVNYLVATGIDVGVLINFGDSVTVKRKYRDYQRERT</sequence>
<protein>
    <recommendedName>
        <fullName evidence="2">GxxExxY protein</fullName>
    </recommendedName>
</protein>